<keyword evidence="6" id="KW-1185">Reference proteome</keyword>
<accession>A0A833QP59</accession>
<dbReference type="InterPro" id="IPR012890">
    <property type="entry name" value="GCFC2-like"/>
</dbReference>
<evidence type="ECO:0000256" key="2">
    <source>
        <dbReference type="ARBA" id="ARBA00010801"/>
    </source>
</evidence>
<evidence type="ECO:0000259" key="4">
    <source>
        <dbReference type="Pfam" id="PF07842"/>
    </source>
</evidence>
<protein>
    <recommendedName>
        <fullName evidence="4">GCF C-terminal domain-containing protein</fullName>
    </recommendedName>
</protein>
<name>A0A833QP59_9POAL</name>
<dbReference type="PANTHER" id="PTHR12214">
    <property type="entry name" value="GC-RICH SEQUENCE DNA-BINDING FACTOR"/>
    <property type="match status" value="1"/>
</dbReference>
<dbReference type="PANTHER" id="PTHR12214:SF0">
    <property type="entry name" value="LD29489P"/>
    <property type="match status" value="1"/>
</dbReference>
<evidence type="ECO:0000256" key="1">
    <source>
        <dbReference type="ARBA" id="ARBA00004123"/>
    </source>
</evidence>
<evidence type="ECO:0000256" key="3">
    <source>
        <dbReference type="ARBA" id="ARBA00023242"/>
    </source>
</evidence>
<comment type="caution">
    <text evidence="5">The sequence shown here is derived from an EMBL/GenBank/DDBJ whole genome shotgun (WGS) entry which is preliminary data.</text>
</comment>
<dbReference type="GO" id="GO:0005634">
    <property type="term" value="C:nucleus"/>
    <property type="evidence" value="ECO:0007669"/>
    <property type="project" value="UniProtKB-SubCell"/>
</dbReference>
<dbReference type="Proteomes" id="UP000623129">
    <property type="component" value="Unassembled WGS sequence"/>
</dbReference>
<evidence type="ECO:0000313" key="6">
    <source>
        <dbReference type="Proteomes" id="UP000623129"/>
    </source>
</evidence>
<feature type="domain" description="GCF C-terminal" evidence="4">
    <location>
        <begin position="9"/>
        <end position="115"/>
    </location>
</feature>
<dbReference type="GO" id="GO:0003677">
    <property type="term" value="F:DNA binding"/>
    <property type="evidence" value="ECO:0007669"/>
    <property type="project" value="InterPro"/>
</dbReference>
<reference evidence="5" key="1">
    <citation type="submission" date="2020-01" db="EMBL/GenBank/DDBJ databases">
        <title>Genome sequence of Kobresia littledalei, the first chromosome-level genome in the family Cyperaceae.</title>
        <authorList>
            <person name="Qu G."/>
        </authorList>
    </citation>
    <scope>NUCLEOTIDE SEQUENCE</scope>
    <source>
        <strain evidence="5">C.B.Clarke</strain>
        <tissue evidence="5">Leaf</tissue>
    </source>
</reference>
<dbReference type="OrthoDB" id="429427at2759"/>
<comment type="similarity">
    <text evidence="2">Belongs to the GCF family.</text>
</comment>
<dbReference type="EMBL" id="SWLB01000018">
    <property type="protein sequence ID" value="KAF3326679.1"/>
    <property type="molecule type" value="Genomic_DNA"/>
</dbReference>
<dbReference type="GO" id="GO:0000398">
    <property type="term" value="P:mRNA splicing, via spliceosome"/>
    <property type="evidence" value="ECO:0007669"/>
    <property type="project" value="InterPro"/>
</dbReference>
<dbReference type="Pfam" id="PF07842">
    <property type="entry name" value="GCFC"/>
    <property type="match status" value="1"/>
</dbReference>
<dbReference type="InterPro" id="IPR022783">
    <property type="entry name" value="GCFC_dom"/>
</dbReference>
<keyword evidence="3" id="KW-0539">Nucleus</keyword>
<comment type="subcellular location">
    <subcellularLocation>
        <location evidence="1">Nucleus</location>
    </subcellularLocation>
</comment>
<dbReference type="AlphaFoldDB" id="A0A833QP59"/>
<organism evidence="5 6">
    <name type="scientific">Carex littledalei</name>
    <dbReference type="NCBI Taxonomy" id="544730"/>
    <lineage>
        <taxon>Eukaryota</taxon>
        <taxon>Viridiplantae</taxon>
        <taxon>Streptophyta</taxon>
        <taxon>Embryophyta</taxon>
        <taxon>Tracheophyta</taxon>
        <taxon>Spermatophyta</taxon>
        <taxon>Magnoliopsida</taxon>
        <taxon>Liliopsida</taxon>
        <taxon>Poales</taxon>
        <taxon>Cyperaceae</taxon>
        <taxon>Cyperoideae</taxon>
        <taxon>Cariceae</taxon>
        <taxon>Carex</taxon>
        <taxon>Carex subgen. Euthyceras</taxon>
    </lineage>
</organism>
<proteinExistence type="inferred from homology"/>
<sequence>MSRRSLKLQAVFAPFVRLELVKWDPLYHFTDFVGMEWHKELFDYGLLELKVDDSKEDSDMNLIPDLVEKVALPIFHHEIAHCWDVFSTKQTQNAVSSGKMLISYFSPSTKALHELLAVAVPGAGQFSAYHFSMSVHLLRNTCLWKDILAGLALEKLAIVELLRGKVLPQINSSELDTHDAVLRLERVVVSLSGFVSGVGLKEDHTEKIRPLMELVKELGVKLEKQHKLGVDENEVHGLARRLKKLMVALNDYNRARAIPRCFNPEKHSR</sequence>
<evidence type="ECO:0000313" key="5">
    <source>
        <dbReference type="EMBL" id="KAF3326679.1"/>
    </source>
</evidence>
<gene>
    <name evidence="5" type="ORF">FCM35_KLT08309</name>
</gene>